<dbReference type="InterPro" id="IPR036412">
    <property type="entry name" value="HAD-like_sf"/>
</dbReference>
<protein>
    <recommendedName>
        <fullName evidence="13">RNA helicase</fullName>
    </recommendedName>
</protein>
<dbReference type="InterPro" id="IPR027417">
    <property type="entry name" value="P-loop_NTPase"/>
</dbReference>
<feature type="domain" description="DEAD-box RNA helicase Q" evidence="10">
    <location>
        <begin position="243"/>
        <end position="271"/>
    </location>
</feature>
<organism evidence="11 12">
    <name type="scientific">Daldinia eschscholtzii</name>
    <dbReference type="NCBI Taxonomy" id="292717"/>
    <lineage>
        <taxon>Eukaryota</taxon>
        <taxon>Fungi</taxon>
        <taxon>Dikarya</taxon>
        <taxon>Ascomycota</taxon>
        <taxon>Pezizomycotina</taxon>
        <taxon>Sordariomycetes</taxon>
        <taxon>Xylariomycetidae</taxon>
        <taxon>Xylariales</taxon>
        <taxon>Hypoxylaceae</taxon>
        <taxon>Daldinia</taxon>
    </lineage>
</organism>
<dbReference type="SMART" id="SM00490">
    <property type="entry name" value="HELICc"/>
    <property type="match status" value="1"/>
</dbReference>
<feature type="domain" description="Helicase C-terminal" evidence="9">
    <location>
        <begin position="478"/>
        <end position="625"/>
    </location>
</feature>
<dbReference type="PROSITE" id="PS00039">
    <property type="entry name" value="DEAD_ATP_HELICASE"/>
    <property type="match status" value="1"/>
</dbReference>
<keyword evidence="2" id="KW-0378">Hydrolase</keyword>
<dbReference type="GO" id="GO:0030479">
    <property type="term" value="C:actin cortical patch"/>
    <property type="evidence" value="ECO:0007669"/>
    <property type="project" value="TreeGrafter"/>
</dbReference>
<keyword evidence="6" id="KW-0175">Coiled coil</keyword>
<evidence type="ECO:0000256" key="4">
    <source>
        <dbReference type="ARBA" id="ARBA00022840"/>
    </source>
</evidence>
<dbReference type="PANTHER" id="PTHR28208:SF3">
    <property type="entry name" value="PHOSPHATIDATE PHOSPHATASE APP1"/>
    <property type="match status" value="1"/>
</dbReference>
<dbReference type="CDD" id="cd17947">
    <property type="entry name" value="DEADc_DDX27"/>
    <property type="match status" value="1"/>
</dbReference>
<feature type="compositionally biased region" description="Low complexity" evidence="7">
    <location>
        <begin position="1485"/>
        <end position="1499"/>
    </location>
</feature>
<feature type="compositionally biased region" description="Acidic residues" evidence="7">
    <location>
        <begin position="137"/>
        <end position="154"/>
    </location>
</feature>
<keyword evidence="12" id="KW-1185">Reference proteome</keyword>
<feature type="region of interest" description="Disordered" evidence="7">
    <location>
        <begin position="682"/>
        <end position="739"/>
    </location>
</feature>
<feature type="compositionally biased region" description="Low complexity" evidence="7">
    <location>
        <begin position="1575"/>
        <end position="1589"/>
    </location>
</feature>
<dbReference type="Pfam" id="PF00271">
    <property type="entry name" value="Helicase_C"/>
    <property type="match status" value="1"/>
</dbReference>
<dbReference type="GO" id="GO:0005524">
    <property type="term" value="F:ATP binding"/>
    <property type="evidence" value="ECO:0007669"/>
    <property type="project" value="UniProtKB-KW"/>
</dbReference>
<feature type="compositionally biased region" description="Acidic residues" evidence="7">
    <location>
        <begin position="16"/>
        <end position="27"/>
    </location>
</feature>
<dbReference type="GO" id="GO:0008195">
    <property type="term" value="F:phosphatidate phosphatase activity"/>
    <property type="evidence" value="ECO:0007669"/>
    <property type="project" value="InterPro"/>
</dbReference>
<feature type="region of interest" description="Disordered" evidence="7">
    <location>
        <begin position="821"/>
        <end position="860"/>
    </location>
</feature>
<evidence type="ECO:0000259" key="8">
    <source>
        <dbReference type="PROSITE" id="PS51192"/>
    </source>
</evidence>
<dbReference type="PROSITE" id="PS51195">
    <property type="entry name" value="Q_MOTIF"/>
    <property type="match status" value="1"/>
</dbReference>
<feature type="compositionally biased region" description="Polar residues" evidence="7">
    <location>
        <begin position="1619"/>
        <end position="1634"/>
    </location>
</feature>
<feature type="short sequence motif" description="Q motif" evidence="5">
    <location>
        <begin position="243"/>
        <end position="271"/>
    </location>
</feature>
<reference evidence="11 12" key="1">
    <citation type="journal article" date="2024" name="Front Chem Biol">
        <title>Unveiling the potential of Daldinia eschscholtzii MFLUCC 19-0629 through bioactivity and bioinformatics studies for enhanced sustainable agriculture production.</title>
        <authorList>
            <person name="Brooks S."/>
            <person name="Weaver J.A."/>
            <person name="Klomchit A."/>
            <person name="Alharthi S.A."/>
            <person name="Onlamun T."/>
            <person name="Nurani R."/>
            <person name="Vong T.K."/>
            <person name="Alberti F."/>
            <person name="Greco C."/>
        </authorList>
    </citation>
    <scope>NUCLEOTIDE SEQUENCE [LARGE SCALE GENOMIC DNA]</scope>
    <source>
        <strain evidence="11">MFLUCC 19-0629</strain>
    </source>
</reference>
<dbReference type="InterPro" id="IPR014001">
    <property type="entry name" value="Helicase_ATP-bd"/>
</dbReference>
<evidence type="ECO:0000256" key="2">
    <source>
        <dbReference type="ARBA" id="ARBA00022801"/>
    </source>
</evidence>
<feature type="compositionally biased region" description="Polar residues" evidence="7">
    <location>
        <begin position="1084"/>
        <end position="1093"/>
    </location>
</feature>
<feature type="compositionally biased region" description="Basic and acidic residues" evidence="7">
    <location>
        <begin position="1436"/>
        <end position="1445"/>
    </location>
</feature>
<dbReference type="GO" id="GO:0003676">
    <property type="term" value="F:nucleic acid binding"/>
    <property type="evidence" value="ECO:0007669"/>
    <property type="project" value="InterPro"/>
</dbReference>
<name>A0AAX6MBU0_9PEZI</name>
<feature type="region of interest" description="Disordered" evidence="7">
    <location>
        <begin position="1"/>
        <end position="75"/>
    </location>
</feature>
<evidence type="ECO:0000256" key="6">
    <source>
        <dbReference type="SAM" id="Coils"/>
    </source>
</evidence>
<keyword evidence="3" id="KW-0347">Helicase</keyword>
<feature type="compositionally biased region" description="Acidic residues" evidence="7">
    <location>
        <begin position="204"/>
        <end position="220"/>
    </location>
</feature>
<keyword evidence="1" id="KW-0547">Nucleotide-binding</keyword>
<feature type="coiled-coil region" evidence="6">
    <location>
        <begin position="624"/>
        <end position="664"/>
    </location>
</feature>
<evidence type="ECO:0000256" key="1">
    <source>
        <dbReference type="ARBA" id="ARBA00022741"/>
    </source>
</evidence>
<evidence type="ECO:0000256" key="5">
    <source>
        <dbReference type="PROSITE-ProRule" id="PRU00552"/>
    </source>
</evidence>
<feature type="compositionally biased region" description="Basic and acidic residues" evidence="7">
    <location>
        <begin position="1047"/>
        <end position="1060"/>
    </location>
</feature>
<dbReference type="InterPro" id="IPR052935">
    <property type="entry name" value="Mg2+_PAP"/>
</dbReference>
<evidence type="ECO:0000259" key="10">
    <source>
        <dbReference type="PROSITE" id="PS51195"/>
    </source>
</evidence>
<dbReference type="Pfam" id="PF09949">
    <property type="entry name" value="APP1_cat"/>
    <property type="match status" value="1"/>
</dbReference>
<dbReference type="InterPro" id="IPR019236">
    <property type="entry name" value="APP1_cat"/>
</dbReference>
<feature type="compositionally biased region" description="Low complexity" evidence="7">
    <location>
        <begin position="1375"/>
        <end position="1392"/>
    </location>
</feature>
<proteinExistence type="predicted"/>
<feature type="region of interest" description="Disordered" evidence="7">
    <location>
        <begin position="111"/>
        <end position="248"/>
    </location>
</feature>
<dbReference type="PANTHER" id="PTHR28208">
    <property type="entry name" value="PHOSPHATIDATE PHOSPHATASE APP1"/>
    <property type="match status" value="1"/>
</dbReference>
<evidence type="ECO:0000313" key="12">
    <source>
        <dbReference type="Proteomes" id="UP001369815"/>
    </source>
</evidence>
<dbReference type="PROSITE" id="PS51194">
    <property type="entry name" value="HELICASE_CTER"/>
    <property type="match status" value="1"/>
</dbReference>
<feature type="region of interest" description="Disordered" evidence="7">
    <location>
        <begin position="1358"/>
        <end position="1634"/>
    </location>
</feature>
<evidence type="ECO:0000259" key="9">
    <source>
        <dbReference type="PROSITE" id="PS51194"/>
    </source>
</evidence>
<feature type="compositionally biased region" description="Acidic residues" evidence="7">
    <location>
        <begin position="60"/>
        <end position="75"/>
    </location>
</feature>
<keyword evidence="4" id="KW-0067">ATP-binding</keyword>
<feature type="compositionally biased region" description="Basic and acidic residues" evidence="7">
    <location>
        <begin position="682"/>
        <end position="694"/>
    </location>
</feature>
<gene>
    <name evidence="11" type="ORF">Daesc_008209</name>
</gene>
<feature type="compositionally biased region" description="Acidic residues" evidence="7">
    <location>
        <begin position="176"/>
        <end position="196"/>
    </location>
</feature>
<dbReference type="Gene3D" id="3.40.50.300">
    <property type="entry name" value="P-loop containing nucleotide triphosphate hydrolases"/>
    <property type="match status" value="2"/>
</dbReference>
<evidence type="ECO:0000256" key="7">
    <source>
        <dbReference type="SAM" id="MobiDB-lite"/>
    </source>
</evidence>
<dbReference type="CDD" id="cd18787">
    <property type="entry name" value="SF2_C_DEAD"/>
    <property type="match status" value="1"/>
</dbReference>
<dbReference type="Proteomes" id="UP001369815">
    <property type="component" value="Unassembled WGS sequence"/>
</dbReference>
<dbReference type="Pfam" id="PF00270">
    <property type="entry name" value="DEAD"/>
    <property type="match status" value="1"/>
</dbReference>
<dbReference type="SUPFAM" id="SSF52540">
    <property type="entry name" value="P-loop containing nucleoside triphosphate hydrolases"/>
    <property type="match status" value="1"/>
</dbReference>
<feature type="compositionally biased region" description="Basic and acidic residues" evidence="7">
    <location>
        <begin position="713"/>
        <end position="739"/>
    </location>
</feature>
<dbReference type="PROSITE" id="PS51192">
    <property type="entry name" value="HELICASE_ATP_BIND_1"/>
    <property type="match status" value="1"/>
</dbReference>
<feature type="domain" description="Helicase ATP-binding" evidence="8">
    <location>
        <begin position="274"/>
        <end position="448"/>
    </location>
</feature>
<feature type="compositionally biased region" description="Basic residues" evidence="7">
    <location>
        <begin position="33"/>
        <end position="42"/>
    </location>
</feature>
<dbReference type="GO" id="GO:0003724">
    <property type="term" value="F:RNA helicase activity"/>
    <property type="evidence" value="ECO:0007669"/>
    <property type="project" value="InterPro"/>
</dbReference>
<feature type="region of interest" description="Disordered" evidence="7">
    <location>
        <begin position="1047"/>
        <end position="1106"/>
    </location>
</feature>
<dbReference type="InterPro" id="IPR001650">
    <property type="entry name" value="Helicase_C-like"/>
</dbReference>
<evidence type="ECO:0008006" key="13">
    <source>
        <dbReference type="Google" id="ProtNLM"/>
    </source>
</evidence>
<comment type="caution">
    <text evidence="11">The sequence shown here is derived from an EMBL/GenBank/DDBJ whole genome shotgun (WGS) entry which is preliminary data.</text>
</comment>
<dbReference type="InterPro" id="IPR000629">
    <property type="entry name" value="RNA-helicase_DEAD-box_CS"/>
</dbReference>
<evidence type="ECO:0000313" key="11">
    <source>
        <dbReference type="EMBL" id="KAK6949886.1"/>
    </source>
</evidence>
<accession>A0AAX6MBU0</accession>
<dbReference type="InterPro" id="IPR014014">
    <property type="entry name" value="RNA_helicase_DEAD_Q_motif"/>
</dbReference>
<dbReference type="SMART" id="SM00487">
    <property type="entry name" value="DEXDc"/>
    <property type="match status" value="1"/>
</dbReference>
<dbReference type="EMBL" id="JBANMG010000008">
    <property type="protein sequence ID" value="KAK6949886.1"/>
    <property type="molecule type" value="Genomic_DNA"/>
</dbReference>
<dbReference type="SUPFAM" id="SSF56784">
    <property type="entry name" value="HAD-like"/>
    <property type="match status" value="1"/>
</dbReference>
<sequence length="1690" mass="187188">MASKRKADDFIYTLSDNEELPNEEEVIPEPNPPKKKAKKNKRTIQPDDDENGVWGKKDEDDGAMDSDFEFAEDGTTDFRAEDFEGWGFDGAKKGMNGNATKRLVDVDEIVRRRRGIDTSDPQINNGKKEAVDGAGSEIEDEDIEFNDRDDEVLAEDGFGMGAASDEESGDERAQGESDEDEGDEDGASDDASDDDSVATPVDHPDDEGESDETDDEEDPEEAAKRAAFFAPEEKSSGKQKGKSSFQTMSLSRPILRGLNSVGFNEPTPIQAKTIPLSLEGKDLVGGAVTGSGKTAAFVVPILERLLYRPNKIPTSRVVILTPTRELAIQCHAVATKLASHTDIKFCLAVGGLSLKVQEAELRLRPDVIIATPGRFIDHMRNSASFSTDTIEILVLDEADRMLEDGFADELNEILTTLPKSRQTMLFSATMTSSVDRLIRVGLNRPVRVMVDSQRKTNDKLEQKFVRLRPGREEKRMGYLIHICKTMHTERVIIFFRQKKEAHRARIIFALFNLSCAELHGSMNQAQRIASVEAFRDGKVSYLLATDLASRGLDIKGVDTVINYEGPQTLEIYVHRVGRTARAGRSGVAITLAAEPDRKVVKAAVKAGKAQGARISSLIIDPAEADKWQAKIDELADEIEAIAQEEKEEKQLAQAEMQIKKGENMVVHEDEIKSRPKRTWFETQHEKKKAKEAGKAELNGLKESLKKKGNGKLSNKDKKKLDAKSTRAEGMWKKGSAERAGKGAVLNFKKDKKKAGKPGKIRKSLRERYSERLIGLHLDTFPHFKHRLQSRIYRFILDRQRRRREQSRLVDHARRLFLGLPAPNTKVTRDGSRSTPGKMTSMPEYGVGSGNYGTDGGRERGARRRKLAAMAGSMYRAGATAVNEIKESYYQTRSRDIDTSDASRITIPDAFPDVAIVTNGNEQMVLFPSYAKRHIKNQPRQFDAPGGPPHTSTMGMNEQDYWRNEWSRHEDEKAIVDVDVRGWIYIPHRGPMTRRNRILIGLARQLSGIPAPRAQQTEQTAMEPSLARIHEQHEEERERERIAQEAKEIERRGRAEEEAAEKGGYSEQPRDEDSEGEGNRRRVDQYSQDGNRSPPSAPSSPVLRGRTGTTGVTELTEAELAVANANLMARIAPFLTTPLVEVPITLFFYNDTHAQSRTVNTNDSGHFMIRAALDFVPTHVRVLANEDLSCTEPVQLIEPKGVSLISDIDDTIKRSNIALGAKEIFRNTFIRDLGDLTVEGVQSWYTTLHELGVRIHYCSNSPWQLYPVLATYFKLAGLPPGSLHLKHYSGMLQGIFEPVAERKKGTLEKIMRDFPERKFLLVGDSGEADLEVYTELAVANPGRIVAIFIRDVTTPEQTGYFDSGFDARSNGGRIPRTNSNIRSNQTSSRSSSSDSKEKNLAGKPSLPPRTTTTPKSGNGPVMGDLIDLSEEPEPEPELQRLRRVESEPQTIGNHARPTDLLARKPPPPRPVKPKSLQSAPAAPVLTSSDDGSTKKSSGSAPPQPPAPRKTSQVNNRALTPSPLVQMQTSSDQASGNDGLRALKKSRSNGQISGNLTPPPLNSSSKIAPPPPPPRRSTPSSTTTTTKSSPRLAATRTSDSALTRRRTTGDSEVEFEGLSPGISSSATYSNGTSNGQTAAVNKKLDLWRRRLQRAQETLEQHGVALYTWRRGDEVVDEAVGIVKRCLEEMGLR</sequence>
<dbReference type="InterPro" id="IPR011545">
    <property type="entry name" value="DEAD/DEAH_box_helicase_dom"/>
</dbReference>
<evidence type="ECO:0000256" key="3">
    <source>
        <dbReference type="ARBA" id="ARBA00022806"/>
    </source>
</evidence>
<feature type="compositionally biased region" description="Acidic residues" evidence="7">
    <location>
        <begin position="1426"/>
        <end position="1435"/>
    </location>
</feature>
<feature type="compositionally biased region" description="Polar residues" evidence="7">
    <location>
        <begin position="1508"/>
        <end position="1534"/>
    </location>
</feature>